<feature type="transmembrane region" description="Helical" evidence="7">
    <location>
        <begin position="36"/>
        <end position="54"/>
    </location>
</feature>
<dbReference type="Pfam" id="PF00528">
    <property type="entry name" value="BPD_transp_1"/>
    <property type="match status" value="1"/>
</dbReference>
<comment type="caution">
    <text evidence="9">The sequence shown here is derived from an EMBL/GenBank/DDBJ whole genome shotgun (WGS) entry which is preliminary data.</text>
</comment>
<evidence type="ECO:0000256" key="2">
    <source>
        <dbReference type="ARBA" id="ARBA00022448"/>
    </source>
</evidence>
<reference evidence="9" key="1">
    <citation type="submission" date="2013-08" db="EMBL/GenBank/DDBJ databases">
        <authorList>
            <person name="Mendez C."/>
            <person name="Richter M."/>
            <person name="Ferrer M."/>
            <person name="Sanchez J."/>
        </authorList>
    </citation>
    <scope>NUCLEOTIDE SEQUENCE</scope>
</reference>
<dbReference type="InterPro" id="IPR000515">
    <property type="entry name" value="MetI-like"/>
</dbReference>
<dbReference type="SUPFAM" id="SSF161098">
    <property type="entry name" value="MetI-like"/>
    <property type="match status" value="1"/>
</dbReference>
<organism evidence="9">
    <name type="scientific">mine drainage metagenome</name>
    <dbReference type="NCBI Taxonomy" id="410659"/>
    <lineage>
        <taxon>unclassified sequences</taxon>
        <taxon>metagenomes</taxon>
        <taxon>ecological metagenomes</taxon>
    </lineage>
</organism>
<evidence type="ECO:0000256" key="7">
    <source>
        <dbReference type="SAM" id="Phobius"/>
    </source>
</evidence>
<gene>
    <name evidence="9" type="ORF">B1B_13938</name>
</gene>
<feature type="transmembrane region" description="Helical" evidence="7">
    <location>
        <begin position="66"/>
        <end position="88"/>
    </location>
</feature>
<evidence type="ECO:0000256" key="3">
    <source>
        <dbReference type="ARBA" id="ARBA00022475"/>
    </source>
</evidence>
<proteinExistence type="predicted"/>
<feature type="non-terminal residue" evidence="9">
    <location>
        <position position="1"/>
    </location>
</feature>
<dbReference type="PANTHER" id="PTHR30151">
    <property type="entry name" value="ALKANE SULFONATE ABC TRANSPORTER-RELATED, MEMBRANE SUBUNIT"/>
    <property type="match status" value="1"/>
</dbReference>
<dbReference type="Gene3D" id="1.10.3720.10">
    <property type="entry name" value="MetI-like"/>
    <property type="match status" value="1"/>
</dbReference>
<protein>
    <submittedName>
        <fullName evidence="9">Binding-protein-dependent transport system inner membrane component</fullName>
    </submittedName>
</protein>
<evidence type="ECO:0000256" key="1">
    <source>
        <dbReference type="ARBA" id="ARBA00004651"/>
    </source>
</evidence>
<keyword evidence="6 7" id="KW-0472">Membrane</keyword>
<reference evidence="9" key="2">
    <citation type="journal article" date="2014" name="ISME J.">
        <title>Microbial stratification in low pH oxic and suboxic macroscopic growths along an acid mine drainage.</title>
        <authorList>
            <person name="Mendez-Garcia C."/>
            <person name="Mesa V."/>
            <person name="Sprenger R.R."/>
            <person name="Richter M."/>
            <person name="Diez M.S."/>
            <person name="Solano J."/>
            <person name="Bargiela R."/>
            <person name="Golyshina O.V."/>
            <person name="Manteca A."/>
            <person name="Ramos J.L."/>
            <person name="Gallego J.R."/>
            <person name="Llorente I."/>
            <person name="Martins Dos Santos V.A."/>
            <person name="Jensen O.N."/>
            <person name="Pelaez A.I."/>
            <person name="Sanchez J."/>
            <person name="Ferrer M."/>
        </authorList>
    </citation>
    <scope>NUCLEOTIDE SEQUENCE</scope>
</reference>
<dbReference type="EMBL" id="AUZY01009188">
    <property type="protein sequence ID" value="EQD43154.1"/>
    <property type="molecule type" value="Genomic_DNA"/>
</dbReference>
<dbReference type="CDD" id="cd06261">
    <property type="entry name" value="TM_PBP2"/>
    <property type="match status" value="1"/>
</dbReference>
<dbReference type="GO" id="GO:0005886">
    <property type="term" value="C:plasma membrane"/>
    <property type="evidence" value="ECO:0007669"/>
    <property type="project" value="UniProtKB-SubCell"/>
</dbReference>
<evidence type="ECO:0000256" key="4">
    <source>
        <dbReference type="ARBA" id="ARBA00022692"/>
    </source>
</evidence>
<keyword evidence="4 7" id="KW-0812">Transmembrane</keyword>
<evidence type="ECO:0000256" key="5">
    <source>
        <dbReference type="ARBA" id="ARBA00022989"/>
    </source>
</evidence>
<comment type="subcellular location">
    <subcellularLocation>
        <location evidence="1">Cell membrane</location>
        <topology evidence="1">Multi-pass membrane protein</topology>
    </subcellularLocation>
</comment>
<keyword evidence="3" id="KW-1003">Cell membrane</keyword>
<feature type="non-terminal residue" evidence="9">
    <location>
        <position position="164"/>
    </location>
</feature>
<feature type="domain" description="ABC transmembrane type-1" evidence="8">
    <location>
        <begin position="28"/>
        <end position="164"/>
    </location>
</feature>
<evidence type="ECO:0000259" key="8">
    <source>
        <dbReference type="PROSITE" id="PS50928"/>
    </source>
</evidence>
<accession>T1AR10</accession>
<keyword evidence="5 7" id="KW-1133">Transmembrane helix</keyword>
<dbReference type="PANTHER" id="PTHR30151:SF20">
    <property type="entry name" value="ABC TRANSPORTER PERMEASE PROTEIN HI_0355-RELATED"/>
    <property type="match status" value="1"/>
</dbReference>
<feature type="transmembrane region" description="Helical" evidence="7">
    <location>
        <begin position="94"/>
        <end position="113"/>
    </location>
</feature>
<dbReference type="GO" id="GO:0055085">
    <property type="term" value="P:transmembrane transport"/>
    <property type="evidence" value="ECO:0007669"/>
    <property type="project" value="InterPro"/>
</dbReference>
<keyword evidence="2" id="KW-0813">Transport</keyword>
<dbReference type="AlphaFoldDB" id="T1AR10"/>
<dbReference type="InterPro" id="IPR035906">
    <property type="entry name" value="MetI-like_sf"/>
</dbReference>
<evidence type="ECO:0000313" key="9">
    <source>
        <dbReference type="EMBL" id="EQD43154.1"/>
    </source>
</evidence>
<dbReference type="PROSITE" id="PS50928">
    <property type="entry name" value="ABC_TM1"/>
    <property type="match status" value="1"/>
</dbReference>
<name>T1AR10_9ZZZZ</name>
<evidence type="ECO:0000256" key="6">
    <source>
        <dbReference type="ARBA" id="ARBA00023136"/>
    </source>
</evidence>
<sequence>VAPYHRAAPASGHLGRDSELVGGCGRLTLGTIRETVYGFVTGAALGLTLGVIMAKVPVLQRLVYPVLVLSQAVPIIALAAPLVLILGFSVAPKVVIVAWIVFFPVTVNVLDGLSHVDQDLINLARVFGAPRWRTFLQIEIPATTTPLFSGLKIGATYAVTGAII</sequence>